<proteinExistence type="inferred from homology"/>
<dbReference type="AlphaFoldDB" id="A0A8J6B4E9"/>
<evidence type="ECO:0000313" key="4">
    <source>
        <dbReference type="Proteomes" id="UP000717585"/>
    </source>
</evidence>
<dbReference type="GO" id="GO:0000387">
    <property type="term" value="P:spliceosomal snRNP assembly"/>
    <property type="evidence" value="ECO:0007669"/>
    <property type="project" value="InterPro"/>
</dbReference>
<dbReference type="Gene3D" id="2.30.30.100">
    <property type="match status" value="1"/>
</dbReference>
<feature type="domain" description="Sm" evidence="2">
    <location>
        <begin position="401"/>
        <end position="466"/>
    </location>
</feature>
<dbReference type="SUPFAM" id="SSF50182">
    <property type="entry name" value="Sm-like ribonucleoproteins"/>
    <property type="match status" value="1"/>
</dbReference>
<dbReference type="InterPro" id="IPR034102">
    <property type="entry name" value="Sm_D1"/>
</dbReference>
<dbReference type="InterPro" id="IPR001163">
    <property type="entry name" value="Sm_dom_euk/arc"/>
</dbReference>
<accession>A0A8J6B4E9</accession>
<dbReference type="PANTHER" id="PTHR11937">
    <property type="entry name" value="ACTIN"/>
    <property type="match status" value="1"/>
</dbReference>
<gene>
    <name evidence="3" type="ORF">J8273_3052</name>
</gene>
<dbReference type="Proteomes" id="UP000717585">
    <property type="component" value="Unassembled WGS sequence"/>
</dbReference>
<protein>
    <submittedName>
        <fullName evidence="3">Actin-related protein</fullName>
    </submittedName>
</protein>
<organism evidence="3 4">
    <name type="scientific">Carpediemonas membranifera</name>
    <dbReference type="NCBI Taxonomy" id="201153"/>
    <lineage>
        <taxon>Eukaryota</taxon>
        <taxon>Metamonada</taxon>
        <taxon>Carpediemonas-like organisms</taxon>
        <taxon>Carpediemonas</taxon>
    </lineage>
</organism>
<dbReference type="OrthoDB" id="5132116at2759"/>
<dbReference type="InterPro" id="IPR004000">
    <property type="entry name" value="Actin"/>
</dbReference>
<dbReference type="Gene3D" id="3.30.420.40">
    <property type="match status" value="2"/>
</dbReference>
<keyword evidence="4" id="KW-1185">Reference proteome</keyword>
<dbReference type="EMBL" id="JAHDYR010000011">
    <property type="protein sequence ID" value="KAG9395478.1"/>
    <property type="molecule type" value="Genomic_DNA"/>
</dbReference>
<dbReference type="Pfam" id="PF00022">
    <property type="entry name" value="Actin"/>
    <property type="match status" value="1"/>
</dbReference>
<evidence type="ECO:0000313" key="3">
    <source>
        <dbReference type="EMBL" id="KAG9395478.1"/>
    </source>
</evidence>
<comment type="similarity">
    <text evidence="1">Belongs to the actin family.</text>
</comment>
<evidence type="ECO:0000259" key="2">
    <source>
        <dbReference type="SMART" id="SM00651"/>
    </source>
</evidence>
<dbReference type="SMART" id="SM00268">
    <property type="entry name" value="ACTIN"/>
    <property type="match status" value="1"/>
</dbReference>
<reference evidence="3" key="1">
    <citation type="submission" date="2021-05" db="EMBL/GenBank/DDBJ databases">
        <title>A free-living protist that lacks canonical eukaryotic 1 DNA replication and segregation systems.</title>
        <authorList>
            <person name="Salas-Leiva D.E."/>
            <person name="Tromer E.C."/>
            <person name="Curtis B.A."/>
            <person name="Jerlstrom-Hultqvist J."/>
            <person name="Kolisko M."/>
            <person name="Yi Z."/>
            <person name="Salas-Leiva J.S."/>
            <person name="Gallot-Lavallee L."/>
            <person name="Kops G.J.P.L."/>
            <person name="Archibald J.M."/>
            <person name="Simpson A.G.B."/>
            <person name="Roger A.J."/>
        </authorList>
    </citation>
    <scope>NUCLEOTIDE SEQUENCE</scope>
    <source>
        <strain evidence="3">BICM</strain>
    </source>
</reference>
<dbReference type="CDD" id="cd01724">
    <property type="entry name" value="Sm_D1"/>
    <property type="match status" value="1"/>
</dbReference>
<dbReference type="InterPro" id="IPR010920">
    <property type="entry name" value="LSM_dom_sf"/>
</dbReference>
<dbReference type="Pfam" id="PF01423">
    <property type="entry name" value="LSM"/>
    <property type="match status" value="1"/>
</dbReference>
<evidence type="ECO:0000256" key="1">
    <source>
        <dbReference type="RuleBase" id="RU000487"/>
    </source>
</evidence>
<dbReference type="SUPFAM" id="SSF53067">
    <property type="entry name" value="Actin-like ATPase domain"/>
    <property type="match status" value="2"/>
</dbReference>
<dbReference type="SMART" id="SM00651">
    <property type="entry name" value="Sm"/>
    <property type="match status" value="1"/>
</dbReference>
<name>A0A8J6B4E9_9EUKA</name>
<dbReference type="Gene3D" id="3.90.640.10">
    <property type="entry name" value="Actin, Chain A, domain 4"/>
    <property type="match status" value="1"/>
</dbReference>
<sequence>MSPQTTFEDGIVPIVVDMGTQTYRFGFGGDKAPKSRLPAALGVLAERSVDEEGDVTELSYIAGYNELVESDLPPTVDINPVMRRGQVDDWAAFETIMEYGVSSSMFHDEAGIEDIVEAVPFVFSDSVVARRSQRERVMSLLFDQWRCPGLSFCLSGVLSMYTTDSYSALAVESGEGFTAVYPVLEGCVPRDAIERVDVTGADITDRFVSHITSSAEPLYPEGTAVSQSIFRTRATAQRMKEAVSGTKATVESDIIPYRLPDGQTILVPPDLMVAGSEMLLNDSTGIPAAIRRLAENTTSTQKKLCSRLSCMGGNFLMPGLIAATTAAINDTETLEKLEVPVADSMGRPDDSAWMGGSMLANLVSIPGTPFDDLFLTRADYEESGADYWLDRNAATEMKLVRFLARLRNETITLELKNGTTILGTVVGVTHDMNCFMRNAKVAKLHQDPQKVEMIAVRGNTIRYVLLPDTLNLDALLVDKAKTQPGAGKRKAPVDSR</sequence>
<comment type="caution">
    <text evidence="3">The sequence shown here is derived from an EMBL/GenBank/DDBJ whole genome shotgun (WGS) entry which is preliminary data.</text>
</comment>
<dbReference type="InterPro" id="IPR043129">
    <property type="entry name" value="ATPase_NBD"/>
</dbReference>